<accession>R4XDX3</accession>
<evidence type="ECO:0000313" key="2">
    <source>
        <dbReference type="Proteomes" id="UP000013776"/>
    </source>
</evidence>
<proteinExistence type="predicted"/>
<dbReference type="VEuPathDB" id="FungiDB:TAPDE_004445"/>
<keyword evidence="2" id="KW-1185">Reference proteome</keyword>
<organism evidence="1 2">
    <name type="scientific">Taphrina deformans (strain PYCC 5710 / ATCC 11124 / CBS 356.35 / IMI 108563 / JCM 9778 / NBRC 8474)</name>
    <name type="common">Peach leaf curl fungus</name>
    <name type="synonym">Lalaria deformans</name>
    <dbReference type="NCBI Taxonomy" id="1097556"/>
    <lineage>
        <taxon>Eukaryota</taxon>
        <taxon>Fungi</taxon>
        <taxon>Dikarya</taxon>
        <taxon>Ascomycota</taxon>
        <taxon>Taphrinomycotina</taxon>
        <taxon>Taphrinomycetes</taxon>
        <taxon>Taphrinales</taxon>
        <taxon>Taphrinaceae</taxon>
        <taxon>Taphrina</taxon>
    </lineage>
</organism>
<protein>
    <submittedName>
        <fullName evidence="1">Uncharacterized protein</fullName>
    </submittedName>
</protein>
<dbReference type="STRING" id="1097556.R4XDX3"/>
<dbReference type="Proteomes" id="UP000013776">
    <property type="component" value="Unassembled WGS sequence"/>
</dbReference>
<evidence type="ECO:0000313" key="1">
    <source>
        <dbReference type="EMBL" id="CCG84071.1"/>
    </source>
</evidence>
<reference evidence="1 2" key="1">
    <citation type="journal article" date="2013" name="MBio">
        <title>Genome sequencing of the plant pathogen Taphrina deformans, the causal agent of peach leaf curl.</title>
        <authorList>
            <person name="Cisse O.H."/>
            <person name="Almeida J.M.G.C.F."/>
            <person name="Fonseca A."/>
            <person name="Kumar A.A."/>
            <person name="Salojaervi J."/>
            <person name="Overmyer K."/>
            <person name="Hauser P.M."/>
            <person name="Pagni M."/>
        </authorList>
    </citation>
    <scope>NUCLEOTIDE SEQUENCE [LARGE SCALE GENOMIC DNA]</scope>
    <source>
        <strain evidence="2">PYCC 5710 / ATCC 11124 / CBS 356.35 / IMI 108563 / JCM 9778 / NBRC 8474</strain>
    </source>
</reference>
<name>R4XDX3_TAPDE</name>
<dbReference type="AlphaFoldDB" id="R4XDX3"/>
<dbReference type="EMBL" id="CAHR02000198">
    <property type="protein sequence ID" value="CCG84071.1"/>
    <property type="molecule type" value="Genomic_DNA"/>
</dbReference>
<comment type="caution">
    <text evidence="1">The sequence shown here is derived from an EMBL/GenBank/DDBJ whole genome shotgun (WGS) entry which is preliminary data.</text>
</comment>
<gene>
    <name evidence="1" type="ORF">TAPDE_004445</name>
</gene>
<dbReference type="OrthoDB" id="10265971at2759"/>
<sequence>MGGSQSKNVGLVQNVSVEHKRKVEPLLRANHKHGIILDKKPREVSLISQSLAAACLLEVQPTSALFDLWDKLAINTVDITDSEEEIVETDYLSPDCLGHEDQYTRLLYSHTSCTKQYLQVEQVIDGLLARQGWGLRNLAYATEMGSKDMCTEALGGALSFYEPLQPNAAATRPVPQSDAALLHARDEIVDAALSQEDVKLSTVSDLVVLNSLCVLWQYLSQPHFAKLWNHVTGGLRGSEAPITTTTTTGQQEQSSIDQDHAWSAIIRGVCEAQPKYLPELRLLRDHPRFGLQVARNLFNSN</sequence>